<dbReference type="STRING" id="41431.PCC8801_0939"/>
<dbReference type="KEGG" id="cyp:PCC8801_0939"/>
<dbReference type="eggNOG" id="COG0457">
    <property type="taxonomic scope" value="Bacteria"/>
</dbReference>
<keyword evidence="2" id="KW-0472">Membrane</keyword>
<protein>
    <submittedName>
        <fullName evidence="3">Uncharacterized protein</fullName>
    </submittedName>
</protein>
<keyword evidence="2" id="KW-1133">Transmembrane helix</keyword>
<keyword evidence="1" id="KW-0175">Coiled coil</keyword>
<evidence type="ECO:0000313" key="3">
    <source>
        <dbReference type="EMBL" id="ACK65016.1"/>
    </source>
</evidence>
<dbReference type="AlphaFoldDB" id="B7JZS3"/>
<evidence type="ECO:0000256" key="1">
    <source>
        <dbReference type="SAM" id="Coils"/>
    </source>
</evidence>
<keyword evidence="2" id="KW-0812">Transmembrane</keyword>
<keyword evidence="4" id="KW-1185">Reference proteome</keyword>
<proteinExistence type="predicted"/>
<organism evidence="3 4">
    <name type="scientific">Rippkaea orientalis (strain PCC 8801 / RF-1)</name>
    <name type="common">Cyanothece sp. (strain PCC 8801)</name>
    <dbReference type="NCBI Taxonomy" id="41431"/>
    <lineage>
        <taxon>Bacteria</taxon>
        <taxon>Bacillati</taxon>
        <taxon>Cyanobacteriota</taxon>
        <taxon>Cyanophyceae</taxon>
        <taxon>Oscillatoriophycideae</taxon>
        <taxon>Chroococcales</taxon>
        <taxon>Aphanothecaceae</taxon>
        <taxon>Rippkaea</taxon>
        <taxon>Rippkaea orientalis</taxon>
    </lineage>
</organism>
<feature type="transmembrane region" description="Helical" evidence="2">
    <location>
        <begin position="6"/>
        <end position="27"/>
    </location>
</feature>
<feature type="coiled-coil region" evidence="1">
    <location>
        <begin position="141"/>
        <end position="188"/>
    </location>
</feature>
<reference evidence="4" key="1">
    <citation type="journal article" date="2011" name="MBio">
        <title>Novel metabolic attributes of the genus Cyanothece, comprising a group of unicellular nitrogen-fixing Cyanobacteria.</title>
        <authorList>
            <person name="Bandyopadhyay A."/>
            <person name="Elvitigala T."/>
            <person name="Welsh E."/>
            <person name="Stockel J."/>
            <person name="Liberton M."/>
            <person name="Min H."/>
            <person name="Sherman L.A."/>
            <person name="Pakrasi H.B."/>
        </authorList>
    </citation>
    <scope>NUCLEOTIDE SEQUENCE [LARGE SCALE GENOMIC DNA]</scope>
    <source>
        <strain evidence="4">PCC 8801</strain>
    </source>
</reference>
<evidence type="ECO:0000313" key="4">
    <source>
        <dbReference type="Proteomes" id="UP000008204"/>
    </source>
</evidence>
<dbReference type="OrthoDB" id="569590at2"/>
<dbReference type="HOGENOM" id="CLU_050199_0_0_3"/>
<evidence type="ECO:0000256" key="2">
    <source>
        <dbReference type="SAM" id="Phobius"/>
    </source>
</evidence>
<dbReference type="RefSeq" id="WP_012594291.1">
    <property type="nucleotide sequence ID" value="NC_011726.1"/>
</dbReference>
<accession>B7JZS3</accession>
<dbReference type="Proteomes" id="UP000008204">
    <property type="component" value="Chromosome"/>
</dbReference>
<dbReference type="EMBL" id="CP001287">
    <property type="protein sequence ID" value="ACK65016.1"/>
    <property type="molecule type" value="Genomic_DNA"/>
</dbReference>
<sequence>MKVKLIAWSIGITSLMVSGLAGLVYVVNLPYPMIRRPVARIAPILLLPSYMEMDRNYREAIAHVEQADQLINSPSSFADITLGETKVQAAQTNLDALPVWFLGYEPKFYCSLFGCSWQFTFDEFQAARMKIGRMDAIVFQQKNAKEQYEKADKLLQTAKQDYQKAANLQQQQAVLIAWQNALDEIEQLPPSTFAATLAKAKLDAYQRDFQQVSGNIGGIVQTNTMIQAAQQFSLAAATTCQNPPHPVEKWQQCAKLWQEAIERLEKVQSDEPGYVEAQALLAQYQTNLGTVEVRLATEAESLNAFEKAQANIQQLQSIFAKGINPDQRNYFISELQGTIDQLQKVQPQTTAYSQAQELLKFADAKLKEVSS</sequence>
<gene>
    <name evidence="3" type="ordered locus">PCC8801_0939</name>
</gene>
<name>B7JZS3_RIPO1</name>